<dbReference type="PANTHER" id="PTHR21503:SF8">
    <property type="entry name" value="F-BOX ASSOCIATED DOMAIN-CONTAINING PROTEIN-RELATED"/>
    <property type="match status" value="1"/>
</dbReference>
<dbReference type="InParanoid" id="E3N3K3"/>
<evidence type="ECO:0000313" key="3">
    <source>
        <dbReference type="Proteomes" id="UP000008281"/>
    </source>
</evidence>
<dbReference type="EMBL" id="DS268519">
    <property type="protein sequence ID" value="EFO85085.1"/>
    <property type="molecule type" value="Genomic_DNA"/>
</dbReference>
<dbReference type="InterPro" id="IPR001810">
    <property type="entry name" value="F-box_dom"/>
</dbReference>
<keyword evidence="3" id="KW-1185">Reference proteome</keyword>
<protein>
    <recommendedName>
        <fullName evidence="1">F-box domain-containing protein</fullName>
    </recommendedName>
</protein>
<reference evidence="2" key="1">
    <citation type="submission" date="2007-07" db="EMBL/GenBank/DDBJ databases">
        <title>PCAP assembly of the Caenorhabditis remanei genome.</title>
        <authorList>
            <consortium name="The Caenorhabditis remanei Sequencing Consortium"/>
            <person name="Wilson R.K."/>
        </authorList>
    </citation>
    <scope>NUCLEOTIDE SEQUENCE [LARGE SCALE GENOMIC DNA]</scope>
    <source>
        <strain evidence="2">PB4641</strain>
    </source>
</reference>
<accession>E3N3K3</accession>
<dbReference type="AlphaFoldDB" id="E3N3K3"/>
<dbReference type="Proteomes" id="UP000008281">
    <property type="component" value="Unassembled WGS sequence"/>
</dbReference>
<name>E3N3K3_CAERE</name>
<evidence type="ECO:0000313" key="2">
    <source>
        <dbReference type="EMBL" id="EFO85085.1"/>
    </source>
</evidence>
<feature type="domain" description="F-box" evidence="1">
    <location>
        <begin position="3"/>
        <end position="48"/>
    </location>
</feature>
<proteinExistence type="predicted"/>
<organism evidence="3">
    <name type="scientific">Caenorhabditis remanei</name>
    <name type="common">Caenorhabditis vulgaris</name>
    <dbReference type="NCBI Taxonomy" id="31234"/>
    <lineage>
        <taxon>Eukaryota</taxon>
        <taxon>Metazoa</taxon>
        <taxon>Ecdysozoa</taxon>
        <taxon>Nematoda</taxon>
        <taxon>Chromadorea</taxon>
        <taxon>Rhabditida</taxon>
        <taxon>Rhabditina</taxon>
        <taxon>Rhabditomorpha</taxon>
        <taxon>Rhabditoidea</taxon>
        <taxon>Rhabditidae</taxon>
        <taxon>Peloderinae</taxon>
        <taxon>Caenorhabditis</taxon>
    </lineage>
</organism>
<dbReference type="PANTHER" id="PTHR21503">
    <property type="entry name" value="F-BOX-CONTAINING HYPOTHETICAL PROTEIN C.ELEGANS"/>
    <property type="match status" value="1"/>
</dbReference>
<dbReference type="PROSITE" id="PS50181">
    <property type="entry name" value="FBOX"/>
    <property type="match status" value="1"/>
</dbReference>
<sequence length="211" mass="25253">MSPLHLLRLPFLPLQNIIQNWNIYEMYHFAKVSKRTKIVIRSAVRKRLDISLTNGECFLIKTSFAGNSGIVPRRPETWLFELRDISERDNAESDVYNEKHVYHTLSLFSDNPLLLFLETLKFLFEVFDCSIHMVYWTSWKSEDMREVIDWMNGNDKLTRIETVHFSLNVNNRMTLALFLETWFQLNGKTKSQFKLMMNQRLLRFTFWETIS</sequence>
<gene>
    <name evidence="2" type="ORF">CRE_22001</name>
</gene>
<dbReference type="HOGENOM" id="CLU_1305878_0_0_1"/>
<evidence type="ECO:0000259" key="1">
    <source>
        <dbReference type="PROSITE" id="PS50181"/>
    </source>
</evidence>